<dbReference type="PANTHER" id="PTHR11060">
    <property type="entry name" value="PROTEIN MEMO1"/>
    <property type="match status" value="1"/>
</dbReference>
<evidence type="ECO:0000313" key="4">
    <source>
        <dbReference type="Proteomes" id="UP001209681"/>
    </source>
</evidence>
<evidence type="ECO:0000256" key="1">
    <source>
        <dbReference type="ARBA" id="ARBA00006315"/>
    </source>
</evidence>
<dbReference type="RefSeq" id="WP_265423570.1">
    <property type="nucleotide sequence ID" value="NZ_JAPFPW010000001.1"/>
</dbReference>
<accession>A0ABT3N5G9</accession>
<protein>
    <recommendedName>
        <fullName evidence="2">MEMO1 family protein OOT00_01755</fullName>
    </recommendedName>
</protein>
<dbReference type="PANTHER" id="PTHR11060:SF0">
    <property type="entry name" value="PROTEIN MEMO1"/>
    <property type="match status" value="1"/>
</dbReference>
<dbReference type="Proteomes" id="UP001209681">
    <property type="component" value="Unassembled WGS sequence"/>
</dbReference>
<organism evidence="3 4">
    <name type="scientific">Desulfobotulus pelophilus</name>
    <dbReference type="NCBI Taxonomy" id="2823377"/>
    <lineage>
        <taxon>Bacteria</taxon>
        <taxon>Pseudomonadati</taxon>
        <taxon>Thermodesulfobacteriota</taxon>
        <taxon>Desulfobacteria</taxon>
        <taxon>Desulfobacterales</taxon>
        <taxon>Desulfobacteraceae</taxon>
        <taxon>Desulfobotulus</taxon>
    </lineage>
</organism>
<evidence type="ECO:0000256" key="2">
    <source>
        <dbReference type="HAMAP-Rule" id="MF_00055"/>
    </source>
</evidence>
<proteinExistence type="inferred from homology"/>
<gene>
    <name evidence="3" type="primary">amrB</name>
    <name evidence="3" type="ORF">OOT00_01755</name>
</gene>
<sequence>MDKRTGRIRQPAVASLFYPKNADDLRKEVRMLMDKSDDFSFLRPKALVVPHAGYAYSGALAAVAYRALSERKDSVHRVVLLGPAHRVYLRGMALSTSSFFATPLGKIPVEKEEQLFLKDGFPWVRVMDTAHAMEHSLEVQLPFLQVALGPFTLLPILVGATSQSDVAAVLDSVWGGAETLVVISSDLSHFLDYDCANRLDTCTAEAIESLDPGGIGREAACGLYPLKGFLAVAGARGMTVHRLGLCNSGDVTDGMHSNGVVGYGAWAFMEKEG</sequence>
<evidence type="ECO:0000313" key="3">
    <source>
        <dbReference type="EMBL" id="MCW7752708.1"/>
    </source>
</evidence>
<comment type="similarity">
    <text evidence="1 2">Belongs to the MEMO1 family.</text>
</comment>
<dbReference type="InterPro" id="IPR002737">
    <property type="entry name" value="MEMO1_fam"/>
</dbReference>
<dbReference type="Gene3D" id="3.40.830.10">
    <property type="entry name" value="LigB-like"/>
    <property type="match status" value="1"/>
</dbReference>
<dbReference type="EMBL" id="JAPFPW010000001">
    <property type="protein sequence ID" value="MCW7752708.1"/>
    <property type="molecule type" value="Genomic_DNA"/>
</dbReference>
<name>A0ABT3N5G9_9BACT</name>
<dbReference type="Pfam" id="PF01875">
    <property type="entry name" value="Memo"/>
    <property type="match status" value="1"/>
</dbReference>
<keyword evidence="4" id="KW-1185">Reference proteome</keyword>
<dbReference type="HAMAP" id="MF_00055">
    <property type="entry name" value="MEMO1"/>
    <property type="match status" value="1"/>
</dbReference>
<reference evidence="3 4" key="1">
    <citation type="submission" date="2022-11" db="EMBL/GenBank/DDBJ databases">
        <title>Desulfobotulus tamanensis H1 sp. nov. - anaerobic, alkaliphilic, sulphate reducing bacterium isolated from terrestrial mud volcano.</title>
        <authorList>
            <person name="Frolova A."/>
            <person name="Merkel A.Y."/>
            <person name="Slobodkin A.I."/>
        </authorList>
    </citation>
    <scope>NUCLEOTIDE SEQUENCE [LARGE SCALE GENOMIC DNA]</scope>
    <source>
        <strain evidence="3 4">H1</strain>
    </source>
</reference>
<dbReference type="NCBIfam" id="TIGR04336">
    <property type="entry name" value="AmmeMemoSam_B"/>
    <property type="match status" value="1"/>
</dbReference>
<dbReference type="CDD" id="cd07361">
    <property type="entry name" value="MEMO_like"/>
    <property type="match status" value="1"/>
</dbReference>
<comment type="caution">
    <text evidence="3">The sequence shown here is derived from an EMBL/GenBank/DDBJ whole genome shotgun (WGS) entry which is preliminary data.</text>
</comment>